<dbReference type="OrthoDB" id="6349350at2"/>
<sequence>MPTRVDYASDARQLEQSDDARFPLSDPQILRKIRKLLSPWLPMPTRYNSLKNTLNRVFLHAVQEGLIDRNPMIDIRKAAEEKRKVLIPDEAYRKITEHLCVHRHNKRDMDGTWRAKICDLIYMMSQQPIDVFNLKESRGELYDKPVDRGDYPLCSSQDQNR</sequence>
<evidence type="ECO:0000256" key="1">
    <source>
        <dbReference type="ARBA" id="ARBA00023125"/>
    </source>
</evidence>
<organism evidence="2 3">
    <name type="scientific">Marinobacter orientalis</name>
    <dbReference type="NCBI Taxonomy" id="1928859"/>
    <lineage>
        <taxon>Bacteria</taxon>
        <taxon>Pseudomonadati</taxon>
        <taxon>Pseudomonadota</taxon>
        <taxon>Gammaproteobacteria</taxon>
        <taxon>Pseudomonadales</taxon>
        <taxon>Marinobacteraceae</taxon>
        <taxon>Marinobacter</taxon>
    </lineage>
</organism>
<dbReference type="Proteomes" id="UP000567186">
    <property type="component" value="Unassembled WGS sequence"/>
</dbReference>
<gene>
    <name evidence="2" type="ORF">HIU99_14450</name>
</gene>
<comment type="caution">
    <text evidence="2">The sequence shown here is derived from an EMBL/GenBank/DDBJ whole genome shotgun (WGS) entry which is preliminary data.</text>
</comment>
<accession>A0A7Y0REL3</accession>
<dbReference type="InterPro" id="IPR010998">
    <property type="entry name" value="Integrase_recombinase_N"/>
</dbReference>
<proteinExistence type="predicted"/>
<reference evidence="2 3" key="1">
    <citation type="submission" date="2020-04" db="EMBL/GenBank/DDBJ databases">
        <title>Marinobacter oceani sp. nov., isolated from marine solar saltern.</title>
        <authorList>
            <person name="Chen X.-Y."/>
        </authorList>
    </citation>
    <scope>NUCLEOTIDE SEQUENCE [LARGE SCALE GENOMIC DNA]</scope>
    <source>
        <strain evidence="2 3">W62</strain>
    </source>
</reference>
<dbReference type="GO" id="GO:0003677">
    <property type="term" value="F:DNA binding"/>
    <property type="evidence" value="ECO:0007669"/>
    <property type="project" value="UniProtKB-KW"/>
</dbReference>
<dbReference type="AlphaFoldDB" id="A0A7Y0REL3"/>
<dbReference type="InterPro" id="IPR011010">
    <property type="entry name" value="DNA_brk_join_enz"/>
</dbReference>
<keyword evidence="1" id="KW-0238">DNA-binding</keyword>
<dbReference type="RefSeq" id="WP_135955523.1">
    <property type="nucleotide sequence ID" value="NZ_JABCKY010000006.1"/>
</dbReference>
<dbReference type="Gene3D" id="1.10.150.130">
    <property type="match status" value="1"/>
</dbReference>
<evidence type="ECO:0000313" key="3">
    <source>
        <dbReference type="Proteomes" id="UP000567186"/>
    </source>
</evidence>
<keyword evidence="3" id="KW-1185">Reference proteome</keyword>
<dbReference type="EMBL" id="JABCKY010000006">
    <property type="protein sequence ID" value="NMT64788.1"/>
    <property type="molecule type" value="Genomic_DNA"/>
</dbReference>
<dbReference type="SUPFAM" id="SSF56349">
    <property type="entry name" value="DNA breaking-rejoining enzymes"/>
    <property type="match status" value="1"/>
</dbReference>
<name>A0A7Y0REL3_9GAMM</name>
<protein>
    <submittedName>
        <fullName evidence="2">Uncharacterized protein</fullName>
    </submittedName>
</protein>
<evidence type="ECO:0000313" key="2">
    <source>
        <dbReference type="EMBL" id="NMT64788.1"/>
    </source>
</evidence>